<dbReference type="Proteomes" id="UP000501648">
    <property type="component" value="Chromosome"/>
</dbReference>
<protein>
    <submittedName>
        <fullName evidence="3">Uncharacterized protein</fullName>
    </submittedName>
</protein>
<proteinExistence type="predicted"/>
<feature type="region of interest" description="Disordered" evidence="1">
    <location>
        <begin position="885"/>
        <end position="912"/>
    </location>
</feature>
<dbReference type="AlphaFoldDB" id="A0A6M3ZRD1"/>
<reference evidence="3 4" key="1">
    <citation type="journal article" date="2012" name="J. Bacteriol.">
        <title>Genome sequence of the pathogenic Herbaspirillum seropedicae strain Os34, isolated from rice roots.</title>
        <authorList>
            <person name="Ye W."/>
            <person name="Ye S."/>
            <person name="Liu J."/>
            <person name="Chang S."/>
            <person name="Chen M."/>
            <person name="Zhu B."/>
            <person name="Guo L."/>
            <person name="An Q."/>
        </authorList>
    </citation>
    <scope>NUCLEOTIDE SEQUENCE [LARGE SCALE GENOMIC DNA]</scope>
    <source>
        <strain evidence="3 4">Os34</strain>
    </source>
</reference>
<evidence type="ECO:0000256" key="1">
    <source>
        <dbReference type="SAM" id="MobiDB-lite"/>
    </source>
</evidence>
<evidence type="ECO:0000256" key="2">
    <source>
        <dbReference type="SAM" id="Phobius"/>
    </source>
</evidence>
<organism evidence="3 4">
    <name type="scientific">Herbaspirillum rubrisubalbicans Os34</name>
    <dbReference type="NCBI Taxonomy" id="1235827"/>
    <lineage>
        <taxon>Bacteria</taxon>
        <taxon>Pseudomonadati</taxon>
        <taxon>Pseudomonadota</taxon>
        <taxon>Betaproteobacteria</taxon>
        <taxon>Burkholderiales</taxon>
        <taxon>Oxalobacteraceae</taxon>
        <taxon>Herbaspirillum</taxon>
    </lineage>
</organism>
<feature type="transmembrane region" description="Helical" evidence="2">
    <location>
        <begin position="775"/>
        <end position="796"/>
    </location>
</feature>
<feature type="transmembrane region" description="Helical" evidence="2">
    <location>
        <begin position="734"/>
        <end position="755"/>
    </location>
</feature>
<feature type="compositionally biased region" description="Polar residues" evidence="1">
    <location>
        <begin position="898"/>
        <end position="912"/>
    </location>
</feature>
<accession>A0A6M3ZRD1</accession>
<evidence type="ECO:0000313" key="3">
    <source>
        <dbReference type="EMBL" id="QJQ01194.1"/>
    </source>
</evidence>
<dbReference type="EMBL" id="CP008956">
    <property type="protein sequence ID" value="QJQ01194.1"/>
    <property type="molecule type" value="Genomic_DNA"/>
</dbReference>
<evidence type="ECO:0000313" key="4">
    <source>
        <dbReference type="Proteomes" id="UP000501648"/>
    </source>
</evidence>
<gene>
    <name evidence="3" type="ORF">C798_13395</name>
</gene>
<keyword evidence="2" id="KW-0812">Transmembrane</keyword>
<name>A0A6M3ZRD1_9BURK</name>
<keyword evidence="2" id="KW-0472">Membrane</keyword>
<keyword evidence="2" id="KW-1133">Transmembrane helix</keyword>
<sequence>MMQTISSPYPNVSDLALQSSATRETQEVQHWPAESVIDVAPGSLLPSFQRRGSSPMQRRFQEERREKLNKVHHDIVMHTSHRLIADHNMARIREINQLLLQLDVSTRSREALRYVDEVFLALGVDPGAAAKELARESAALQTAGALNNMIGIMPTIYGALGPRSNAAVVSFVWSLLAQLYQPYLGVQIFNAAFYSFDFTRDAGIPGRSRQLEGAATLTSTSQDLVKATQNLRAALTEMEKLPLPPDAAQKLSEALSACEQASQQRYRREVHDDSFDHGRWAQSTLSGLKQILLNLTQYITLAQNKECKGGRYAFYVQMGATAIVQLMQLAAGPLDRMREGRLIMAANISCGPVQTKNDVRDMFRARYVQQMWLVGDGISNRCDDILKKIAQLCNVNYKALKQFDEAGGFNHARFSRPLDEPARLRWDAFKQGCEGPALGGCRGAMEELGQLVVLEELNELLSIEALARAGTLSADQAKTLAQLQAKYQDDGHFETLRDALGLDSLEAAKSLRASPLSDVLATQLRQLQQKYEDRTLLATEDFIDVSREQMLEWGEMARAEGELLTPLELAVRSRLEAKARTSTLNIDCWKMPPAPDSEDEAQEFQVRREKSLTPYEHALLQTLRVRPSNDTAGSLEAGHSVTNHDLAEQKMGMALPVSAQLQELLASLRHHQLDKVLLPFDYTHLTPETTQSIANIFLNEKSRIGNAKDAITTRWNMPGYIVPTLVVQIARATFMGVGGTGFFFLLQSGAGLARWSMRDSFSCKPGEGPNHNSMIFSYAMMGTSTLALGFALLAAWGGPQSVNTARVRREFFTRKEGRPSFIEMFRQHYFYSARRAVTDYAGERLFRGPRIKTQARALITQAHARLDALSGSSPVAAQDAPGVVEQSAISPPTEGANDRSTVPQNDSIWEVV</sequence>